<protein>
    <submittedName>
        <fullName evidence="2">Hypothetical_protein</fullName>
    </submittedName>
</protein>
<comment type="caution">
    <text evidence="1">The sequence shown here is derived from an EMBL/GenBank/DDBJ whole genome shotgun (WGS) entry which is preliminary data.</text>
</comment>
<dbReference type="EMBL" id="CAXDID020000094">
    <property type="protein sequence ID" value="CAL6023864.1"/>
    <property type="molecule type" value="Genomic_DNA"/>
</dbReference>
<evidence type="ECO:0000313" key="2">
    <source>
        <dbReference type="EMBL" id="CAL6023864.1"/>
    </source>
</evidence>
<sequence length="143" mass="17247">MIQKTKRKLVFGPKLIYEVLDRKQQLYRKGRIQLKMKNSSKRGIQKQNIFFKLDYFSQRNLIVLQNQDSVMMVLTYHDVENKIMQHYLNRVTFYKCLRSDSNPQKHLWIHPLMMNCLRCQQTVQKVQTQNISGLFTMQSKIFS</sequence>
<organism evidence="1">
    <name type="scientific">Hexamita inflata</name>
    <dbReference type="NCBI Taxonomy" id="28002"/>
    <lineage>
        <taxon>Eukaryota</taxon>
        <taxon>Metamonada</taxon>
        <taxon>Diplomonadida</taxon>
        <taxon>Hexamitidae</taxon>
        <taxon>Hexamitinae</taxon>
        <taxon>Hexamita</taxon>
    </lineage>
</organism>
<gene>
    <name evidence="2" type="ORF">HINF_LOCUS29341</name>
    <name evidence="1" type="ORF">HINF_LOCUS42235</name>
</gene>
<dbReference type="AlphaFoldDB" id="A0AA86QMT6"/>
<evidence type="ECO:0000313" key="1">
    <source>
        <dbReference type="EMBL" id="CAI9954590.1"/>
    </source>
</evidence>
<name>A0AA86QMT6_9EUKA</name>
<proteinExistence type="predicted"/>
<dbReference type="Proteomes" id="UP001642409">
    <property type="component" value="Unassembled WGS sequence"/>
</dbReference>
<reference evidence="2 3" key="2">
    <citation type="submission" date="2024-07" db="EMBL/GenBank/DDBJ databases">
        <authorList>
            <person name="Akdeniz Z."/>
        </authorList>
    </citation>
    <scope>NUCLEOTIDE SEQUENCE [LARGE SCALE GENOMIC DNA]</scope>
</reference>
<accession>A0AA86QMT6</accession>
<dbReference type="EMBL" id="CATOUU010000849">
    <property type="protein sequence ID" value="CAI9954590.1"/>
    <property type="molecule type" value="Genomic_DNA"/>
</dbReference>
<reference evidence="1" key="1">
    <citation type="submission" date="2023-06" db="EMBL/GenBank/DDBJ databases">
        <authorList>
            <person name="Kurt Z."/>
        </authorList>
    </citation>
    <scope>NUCLEOTIDE SEQUENCE</scope>
</reference>
<keyword evidence="3" id="KW-1185">Reference proteome</keyword>
<evidence type="ECO:0000313" key="3">
    <source>
        <dbReference type="Proteomes" id="UP001642409"/>
    </source>
</evidence>